<dbReference type="InterPro" id="IPR032587">
    <property type="entry name" value="DUF4911"/>
</dbReference>
<dbReference type="AlphaFoldDB" id="A0A6N6MYE8"/>
<evidence type="ECO:0000256" key="1">
    <source>
        <dbReference type="SAM" id="MobiDB-lite"/>
    </source>
</evidence>
<dbReference type="EMBL" id="WAIE01000013">
    <property type="protein sequence ID" value="KAB1437209.1"/>
    <property type="molecule type" value="Genomic_DNA"/>
</dbReference>
<name>A0A6N6MYE8_9BACT</name>
<accession>A0A6N6MYE8</accession>
<dbReference type="RefSeq" id="WP_151152121.1">
    <property type="nucleotide sequence ID" value="NZ_WAIE01000013.1"/>
</dbReference>
<feature type="region of interest" description="Disordered" evidence="1">
    <location>
        <begin position="15"/>
        <end position="41"/>
    </location>
</feature>
<dbReference type="Proteomes" id="UP000438699">
    <property type="component" value="Unassembled WGS sequence"/>
</dbReference>
<dbReference type="Pfam" id="PF16256">
    <property type="entry name" value="DUF4911"/>
    <property type="match status" value="1"/>
</dbReference>
<feature type="compositionally biased region" description="Basic residues" evidence="1">
    <location>
        <begin position="18"/>
        <end position="31"/>
    </location>
</feature>
<dbReference type="OrthoDB" id="5472144at2"/>
<proteinExistence type="predicted"/>
<comment type="caution">
    <text evidence="2">The sequence shown here is derived from an EMBL/GenBank/DDBJ whole genome shotgun (WGS) entry which is preliminary data.</text>
</comment>
<reference evidence="2 3" key="1">
    <citation type="journal article" date="2017" name="Int. J. Syst. Evol. Microbiol.">
        <title>Desulfovibrio senegalensis sp. nov., a mesophilic sulfate reducer isolated from marine sediment.</title>
        <authorList>
            <person name="Thioye A."/>
            <person name="Gam Z.B.A."/>
            <person name="Mbengue M."/>
            <person name="Cayol J.L."/>
            <person name="Joseph-Bartoli M."/>
            <person name="Toure-Kane C."/>
            <person name="Labat M."/>
        </authorList>
    </citation>
    <scope>NUCLEOTIDE SEQUENCE [LARGE SCALE GENOMIC DNA]</scope>
    <source>
        <strain evidence="2 3">DSM 101509</strain>
    </source>
</reference>
<organism evidence="2 3">
    <name type="scientific">Pseudodesulfovibrio senegalensis</name>
    <dbReference type="NCBI Taxonomy" id="1721087"/>
    <lineage>
        <taxon>Bacteria</taxon>
        <taxon>Pseudomonadati</taxon>
        <taxon>Thermodesulfobacteriota</taxon>
        <taxon>Desulfovibrionia</taxon>
        <taxon>Desulfovibrionales</taxon>
        <taxon>Desulfovibrionaceae</taxon>
    </lineage>
</organism>
<evidence type="ECO:0000313" key="3">
    <source>
        <dbReference type="Proteomes" id="UP000438699"/>
    </source>
</evidence>
<keyword evidence="3" id="KW-1185">Reference proteome</keyword>
<gene>
    <name evidence="2" type="ORF">F8A88_15620</name>
</gene>
<sequence>MACFLPLRPVRVTPVRVKNNKPTRRKPRHRPCPPPPGRSSRLYVRIQPKDIAMFRFLLEAHDNLGIFTVTDRFQGILMLRYSPHQEREMRAFLHSLKNVVPVDVLHEAPEPRVG</sequence>
<evidence type="ECO:0000313" key="2">
    <source>
        <dbReference type="EMBL" id="KAB1437209.1"/>
    </source>
</evidence>
<protein>
    <submittedName>
        <fullName evidence="2">DUF4911 domain-containing protein</fullName>
    </submittedName>
</protein>